<keyword evidence="6" id="KW-1185">Reference proteome</keyword>
<feature type="signal peptide" evidence="3">
    <location>
        <begin position="1"/>
        <end position="30"/>
    </location>
</feature>
<organism evidence="5 6">
    <name type="scientific">Diacronema lutheri</name>
    <name type="common">Unicellular marine alga</name>
    <name type="synonym">Monochrysis lutheri</name>
    <dbReference type="NCBI Taxonomy" id="2081491"/>
    <lineage>
        <taxon>Eukaryota</taxon>
        <taxon>Haptista</taxon>
        <taxon>Haptophyta</taxon>
        <taxon>Pavlovophyceae</taxon>
        <taxon>Pavlovales</taxon>
        <taxon>Pavlovaceae</taxon>
        <taxon>Diacronema</taxon>
    </lineage>
</organism>
<dbReference type="OMA" id="QEICVER"/>
<evidence type="ECO:0000259" key="4">
    <source>
        <dbReference type="Pfam" id="PF04755"/>
    </source>
</evidence>
<evidence type="ECO:0000313" key="5">
    <source>
        <dbReference type="EMBL" id="KAG8459398.1"/>
    </source>
</evidence>
<dbReference type="Proteomes" id="UP000751190">
    <property type="component" value="Unassembled WGS sequence"/>
</dbReference>
<sequence>MPPMRESSSSGRRHAWLIAVTLASPAAALATGARAARALRLSVPRSAFVSMSGVDVPLSPLERAAAAAQALGKRFGASTNSAPRLASLFAPRAEQLEAELRALAASGGEIGATLKKFAQLERAAPPPADLLRSAPGLLDGRWLLLATVAAEAGESVASSRSRVGAVNASGIVVDASSAARPVQEICVERGRIGNEIVLSPLGQRVYLRVGGSFGPAEPPAPGTRAIVSFDSLELFTEGGMRLLSAGWVFQLLRSLNPALQNGKEDASWLETTYISERMRLGRGNKGSVFILERLRDGGGPLARSPL</sequence>
<gene>
    <name evidence="5" type="ORF">KFE25_013034</name>
</gene>
<evidence type="ECO:0000313" key="6">
    <source>
        <dbReference type="Proteomes" id="UP000751190"/>
    </source>
</evidence>
<keyword evidence="2" id="KW-0934">Plastid</keyword>
<proteinExistence type="predicted"/>
<comment type="subcellular location">
    <subcellularLocation>
        <location evidence="1">Plastid</location>
    </subcellularLocation>
</comment>
<dbReference type="InterPro" id="IPR039633">
    <property type="entry name" value="PAP"/>
</dbReference>
<dbReference type="InterPro" id="IPR006843">
    <property type="entry name" value="PAP/fibrillin_dom"/>
</dbReference>
<dbReference type="PANTHER" id="PTHR31906">
    <property type="entry name" value="PLASTID-LIPID-ASSOCIATED PROTEIN 4, CHLOROPLASTIC-RELATED"/>
    <property type="match status" value="1"/>
</dbReference>
<protein>
    <recommendedName>
        <fullName evidence="4">Plastid lipid-associated protein/fibrillin conserved domain-containing protein</fullName>
    </recommendedName>
</protein>
<accession>A0A8J6C9G3</accession>
<feature type="domain" description="Plastid lipid-associated protein/fibrillin conserved" evidence="4">
    <location>
        <begin position="114"/>
        <end position="291"/>
    </location>
</feature>
<evidence type="ECO:0000256" key="2">
    <source>
        <dbReference type="ARBA" id="ARBA00022640"/>
    </source>
</evidence>
<feature type="chain" id="PRO_5035270320" description="Plastid lipid-associated protein/fibrillin conserved domain-containing protein" evidence="3">
    <location>
        <begin position="31"/>
        <end position="306"/>
    </location>
</feature>
<evidence type="ECO:0000256" key="3">
    <source>
        <dbReference type="SAM" id="SignalP"/>
    </source>
</evidence>
<dbReference type="Pfam" id="PF04755">
    <property type="entry name" value="PAP_fibrillin"/>
    <property type="match status" value="1"/>
</dbReference>
<reference evidence="5" key="1">
    <citation type="submission" date="2021-05" db="EMBL/GenBank/DDBJ databases">
        <title>The genome of the haptophyte Pavlova lutheri (Diacronema luteri, Pavlovales) - a model for lipid biosynthesis in eukaryotic algae.</title>
        <authorList>
            <person name="Hulatt C.J."/>
            <person name="Posewitz M.C."/>
        </authorList>
    </citation>
    <scope>NUCLEOTIDE SEQUENCE</scope>
    <source>
        <strain evidence="5">NIVA-4/92</strain>
    </source>
</reference>
<keyword evidence="3" id="KW-0732">Signal</keyword>
<evidence type="ECO:0000256" key="1">
    <source>
        <dbReference type="ARBA" id="ARBA00004474"/>
    </source>
</evidence>
<comment type="caution">
    <text evidence="5">The sequence shown here is derived from an EMBL/GenBank/DDBJ whole genome shotgun (WGS) entry which is preliminary data.</text>
</comment>
<dbReference type="OrthoDB" id="201321at2759"/>
<dbReference type="AlphaFoldDB" id="A0A8J6C9G3"/>
<dbReference type="EMBL" id="JAGTXO010000041">
    <property type="protein sequence ID" value="KAG8459398.1"/>
    <property type="molecule type" value="Genomic_DNA"/>
</dbReference>
<name>A0A8J6C9G3_DIALT</name>
<dbReference type="GO" id="GO:0009536">
    <property type="term" value="C:plastid"/>
    <property type="evidence" value="ECO:0007669"/>
    <property type="project" value="UniProtKB-SubCell"/>
</dbReference>